<evidence type="ECO:0000313" key="2">
    <source>
        <dbReference type="EMBL" id="PWG81144.1"/>
    </source>
</evidence>
<dbReference type="RefSeq" id="WP_158280692.1">
    <property type="nucleotide sequence ID" value="NZ_QEAS01000006.1"/>
</dbReference>
<dbReference type="EMBL" id="QEAS01000006">
    <property type="protein sequence ID" value="PWG81144.1"/>
    <property type="molecule type" value="Genomic_DNA"/>
</dbReference>
<feature type="non-terminal residue" evidence="2">
    <location>
        <position position="1"/>
    </location>
</feature>
<evidence type="ECO:0000256" key="1">
    <source>
        <dbReference type="SAM" id="MobiDB-lite"/>
    </source>
</evidence>
<comment type="caution">
    <text evidence="2">The sequence shown here is derived from an EMBL/GenBank/DDBJ whole genome shotgun (WGS) entry which is preliminary data.</text>
</comment>
<feature type="region of interest" description="Disordered" evidence="1">
    <location>
        <begin position="67"/>
        <end position="94"/>
    </location>
</feature>
<name>A0A2U2PIQ3_9SPHI</name>
<reference evidence="2 3" key="1">
    <citation type="submission" date="2018-04" db="EMBL/GenBank/DDBJ databases">
        <title>Pedobacter chongqingensis sp. nov., isolated from a rottenly hemp rope.</title>
        <authorList>
            <person name="Cai Y."/>
        </authorList>
    </citation>
    <scope>NUCLEOTIDE SEQUENCE [LARGE SCALE GENOMIC DNA]</scope>
    <source>
        <strain evidence="2 3">FJ4-8</strain>
    </source>
</reference>
<sequence length="94" mass="10558">SLDFNPGTILATFPTEGEAEEGYGKRRIREALKAGKETGDHYMIRPLSGYAGKELLGKMKGLTEKISRRGKKHQRVFKAEPEEPVPLEGKRVKF</sequence>
<keyword evidence="3" id="KW-1185">Reference proteome</keyword>
<gene>
    <name evidence="2" type="ORF">DDR33_09490</name>
</gene>
<dbReference type="AlphaFoldDB" id="A0A2U2PIQ3"/>
<proteinExistence type="predicted"/>
<organism evidence="2 3">
    <name type="scientific">Pararcticibacter amylolyticus</name>
    <dbReference type="NCBI Taxonomy" id="2173175"/>
    <lineage>
        <taxon>Bacteria</taxon>
        <taxon>Pseudomonadati</taxon>
        <taxon>Bacteroidota</taxon>
        <taxon>Sphingobacteriia</taxon>
        <taxon>Sphingobacteriales</taxon>
        <taxon>Sphingobacteriaceae</taxon>
        <taxon>Pararcticibacter</taxon>
    </lineage>
</organism>
<accession>A0A2U2PIQ3</accession>
<dbReference type="Proteomes" id="UP000245647">
    <property type="component" value="Unassembled WGS sequence"/>
</dbReference>
<protein>
    <submittedName>
        <fullName evidence="2">Uncharacterized protein</fullName>
    </submittedName>
</protein>
<evidence type="ECO:0000313" key="3">
    <source>
        <dbReference type="Proteomes" id="UP000245647"/>
    </source>
</evidence>